<reference evidence="4" key="1">
    <citation type="submission" date="2017-11" db="EMBL/GenBank/DDBJ databases">
        <title>The draft genome sequence of Chromatocurvus sp. F02.</title>
        <authorList>
            <person name="Du Z.-J."/>
            <person name="Chang Y.-Q."/>
        </authorList>
    </citation>
    <scope>NUCLEOTIDE SEQUENCE [LARGE SCALE GENOMIC DNA]</scope>
    <source>
        <strain evidence="4">F02</strain>
    </source>
</reference>
<name>A0A2N5Y610_9GAMM</name>
<proteinExistence type="predicted"/>
<dbReference type="GO" id="GO:0006281">
    <property type="term" value="P:DNA repair"/>
    <property type="evidence" value="ECO:0007669"/>
    <property type="project" value="InterPro"/>
</dbReference>
<dbReference type="InterPro" id="IPR050356">
    <property type="entry name" value="SulA_CellDiv_inhibitor"/>
</dbReference>
<protein>
    <submittedName>
        <fullName evidence="3">Aspartate decarboxylase</fullName>
    </submittedName>
</protein>
<gene>
    <name evidence="3" type="ORF">CWI75_00220</name>
</gene>
<sequence>MSLWLCLRFSQLPLQCQTLVEEQPVVVLAKQRVLRGNDCAASLGVREGMSAATVRALAGSGPLQLLQRDQAAEQRCLQQLCCWAYGITPTLHPWREDCLQLEIGGSLALFRGLDALLEEVHHGLNYRGYRVQTGLAATPRGAWLLSFAEQEHATLVEGDLAERLAQLPLTLLDEFPQEIANLNSAGLHTFSDILALPEAALGRRCGKNFVRCLRQILGREADLQPNYKPPTRFSDQYWFGYEVKANTELLPAVQYLLQSLCQFLRHTQLQTGEIEWQLVGVDRQQHRLQVRSSTRHSDWSNWYRLARLQFERLQLRTGVESIILECNQLASGHGASIDLFSPHNQREPLQALLDRLRGRLGLQAIRKIGCRDEHLPEFALHVGSDDLPQPTAAHSDCGQRPFWLMPEPRHLEQRSGRLYWNGALQLVRGPERIEDNWWQTPVSRDYYVAQGPAGQHYWVFHDRLNRQWYIHGLFA</sequence>
<dbReference type="CDD" id="cd03468">
    <property type="entry name" value="PolY_like"/>
    <property type="match status" value="1"/>
</dbReference>
<keyword evidence="4" id="KW-1185">Reference proteome</keyword>
<evidence type="ECO:0000313" key="4">
    <source>
        <dbReference type="Proteomes" id="UP000234845"/>
    </source>
</evidence>
<keyword evidence="1" id="KW-0227">DNA damage</keyword>
<accession>A0A2N5Y610</accession>
<dbReference type="EMBL" id="PKLZ01000001">
    <property type="protein sequence ID" value="PLW83828.1"/>
    <property type="molecule type" value="Genomic_DNA"/>
</dbReference>
<dbReference type="SUPFAM" id="SSF56672">
    <property type="entry name" value="DNA/RNA polymerases"/>
    <property type="match status" value="1"/>
</dbReference>
<dbReference type="PANTHER" id="PTHR35369">
    <property type="entry name" value="BLR3025 PROTEIN-RELATED"/>
    <property type="match status" value="1"/>
</dbReference>
<evidence type="ECO:0000259" key="2">
    <source>
        <dbReference type="Pfam" id="PF00817"/>
    </source>
</evidence>
<evidence type="ECO:0000256" key="1">
    <source>
        <dbReference type="ARBA" id="ARBA00022763"/>
    </source>
</evidence>
<dbReference type="OrthoDB" id="5298951at2"/>
<dbReference type="PANTHER" id="PTHR35369:SF2">
    <property type="entry name" value="BLR3025 PROTEIN"/>
    <property type="match status" value="1"/>
</dbReference>
<evidence type="ECO:0000313" key="3">
    <source>
        <dbReference type="EMBL" id="PLW83828.1"/>
    </source>
</evidence>
<feature type="domain" description="UmuC" evidence="2">
    <location>
        <begin position="18"/>
        <end position="145"/>
    </location>
</feature>
<dbReference type="InterPro" id="IPR001126">
    <property type="entry name" value="UmuC"/>
</dbReference>
<dbReference type="AlphaFoldDB" id="A0A2N5Y610"/>
<dbReference type="InterPro" id="IPR043502">
    <property type="entry name" value="DNA/RNA_pol_sf"/>
</dbReference>
<organism evidence="3 4">
    <name type="scientific">Kineobactrum sediminis</name>
    <dbReference type="NCBI Taxonomy" id="1905677"/>
    <lineage>
        <taxon>Bacteria</taxon>
        <taxon>Pseudomonadati</taxon>
        <taxon>Pseudomonadota</taxon>
        <taxon>Gammaproteobacteria</taxon>
        <taxon>Cellvibrionales</taxon>
        <taxon>Halieaceae</taxon>
        <taxon>Kineobactrum</taxon>
    </lineage>
</organism>
<comment type="caution">
    <text evidence="3">The sequence shown here is derived from an EMBL/GenBank/DDBJ whole genome shotgun (WGS) entry which is preliminary data.</text>
</comment>
<dbReference type="RefSeq" id="WP_101519465.1">
    <property type="nucleotide sequence ID" value="NZ_PKLZ01000001.1"/>
</dbReference>
<dbReference type="Proteomes" id="UP000234845">
    <property type="component" value="Unassembled WGS sequence"/>
</dbReference>
<dbReference type="Pfam" id="PF00817">
    <property type="entry name" value="IMS"/>
    <property type="match status" value="1"/>
</dbReference>